<dbReference type="PANTHER" id="PTHR24286">
    <property type="entry name" value="CYTOCHROME P450 26"/>
    <property type="match status" value="1"/>
</dbReference>
<dbReference type="AlphaFoldDB" id="A0A072UYH2"/>
<protein>
    <submittedName>
        <fullName evidence="12">Cytochrome P450 family protein</fullName>
    </submittedName>
    <submittedName>
        <fullName evidence="13">Putative taxadiene 5-alpha-hydroxylase</fullName>
        <ecNumber evidence="13">1.14.99.37</ecNumber>
    </submittedName>
</protein>
<evidence type="ECO:0000256" key="8">
    <source>
        <dbReference type="ARBA" id="ARBA00023004"/>
    </source>
</evidence>
<evidence type="ECO:0000256" key="11">
    <source>
        <dbReference type="SAM" id="Phobius"/>
    </source>
</evidence>
<evidence type="ECO:0000256" key="6">
    <source>
        <dbReference type="ARBA" id="ARBA00022989"/>
    </source>
</evidence>
<dbReference type="OrthoDB" id="3945418at2759"/>
<dbReference type="GO" id="GO:0020037">
    <property type="term" value="F:heme binding"/>
    <property type="evidence" value="ECO:0007669"/>
    <property type="project" value="InterPro"/>
</dbReference>
<dbReference type="Proteomes" id="UP000002051">
    <property type="component" value="Chromosome 3"/>
</dbReference>
<dbReference type="STRING" id="3880.A0A072UYH2"/>
<comment type="subcellular location">
    <subcellularLocation>
        <location evidence="2">Membrane</location>
        <topology evidence="2">Single-pass membrane protein</topology>
    </subcellularLocation>
</comment>
<name>A0A072UYH2_MEDTR</name>
<keyword evidence="5 9" id="KW-0479">Metal-binding</keyword>
<reference evidence="13" key="5">
    <citation type="journal article" date="2018" name="Nat. Plants">
        <title>Whole-genome landscape of Medicago truncatula symbiotic genes.</title>
        <authorList>
            <person name="Pecrix Y."/>
            <person name="Gamas P."/>
            <person name="Carrere S."/>
        </authorList>
    </citation>
    <scope>NUCLEOTIDE SEQUENCE</scope>
    <source>
        <tissue evidence="13">Leaves</tissue>
    </source>
</reference>
<dbReference type="InterPro" id="IPR017972">
    <property type="entry name" value="Cyt_P450_CS"/>
</dbReference>
<dbReference type="PRINTS" id="PR00463">
    <property type="entry name" value="EP450I"/>
</dbReference>
<dbReference type="SUPFAM" id="SSF48264">
    <property type="entry name" value="Cytochrome P450"/>
    <property type="match status" value="1"/>
</dbReference>
<feature type="binding site" description="axial binding residue" evidence="9">
    <location>
        <position position="426"/>
    </location>
    <ligand>
        <name>heme</name>
        <dbReference type="ChEBI" id="CHEBI:30413"/>
    </ligand>
    <ligandPart>
        <name>Fe</name>
        <dbReference type="ChEBI" id="CHEBI:18248"/>
    </ligandPart>
</feature>
<keyword evidence="15" id="KW-1185">Reference proteome</keyword>
<keyword evidence="9 10" id="KW-0349">Heme</keyword>
<sequence length="481" mass="55652">MVVEIYFIVICLLTLSLAFLLTKFLSKSKIKNVPKGSMGYPLIGETYGFLKALRQDKGSEWLEERVAKYGPVFKTSILGSPTVFIIGQQGNKFVLGSSHDVLSSKKPPTLQRIFGKQSLLELTGSRFKLVKGEMLKFLKPECLQNYVEKMDELVKTVLLRELKENKTIEVVRLMKKLTYDMACNILFDIDEQTREVLYEDFILAFKAIHSLPINFPGTSLWKGLKARERIVDKILPIMNKRREELSKGVLSSTNDMISCLLAIRDENNQPLDEEMIVGTFIFIFVAGHDTSATLMTLMIWKLSRDQEVYNNVLEEQMEIIKQREGNEDRLTWGEIQNMKYTWRVAQELMRMIPPLFGAFRKTIEDTNYEGYDIPKGWQVYWASCGTHMNKDIFENPEKFDPSRFENRTKSIPPFSYIPFGAGLHYCIGNEFARVQTLTTIHNFVKTYEWSQMNLEETITRRPMPYPSLGLPIKIKPRCNMS</sequence>
<dbReference type="KEGG" id="mtr:25491079"/>
<reference evidence="12 15" key="2">
    <citation type="journal article" date="2014" name="BMC Genomics">
        <title>An improved genome release (version Mt4.0) for the model legume Medicago truncatula.</title>
        <authorList>
            <person name="Tang H."/>
            <person name="Krishnakumar V."/>
            <person name="Bidwell S."/>
            <person name="Rosen B."/>
            <person name="Chan A."/>
            <person name="Zhou S."/>
            <person name="Gentzbittel L."/>
            <person name="Childs K.L."/>
            <person name="Yandell M."/>
            <person name="Gundlach H."/>
            <person name="Mayer K.F."/>
            <person name="Schwartz D.C."/>
            <person name="Town C.D."/>
        </authorList>
    </citation>
    <scope>GENOME REANNOTATION</scope>
    <source>
        <strain evidence="12">A17</strain>
        <strain evidence="14 15">cv. Jemalong A17</strain>
    </source>
</reference>
<dbReference type="EMBL" id="CM001219">
    <property type="protein sequence ID" value="KEH34481.1"/>
    <property type="molecule type" value="Genomic_DNA"/>
</dbReference>
<keyword evidence="4 11" id="KW-0812">Transmembrane</keyword>
<evidence type="ECO:0000313" key="12">
    <source>
        <dbReference type="EMBL" id="KEH34481.1"/>
    </source>
</evidence>
<dbReference type="PROSITE" id="PS00086">
    <property type="entry name" value="CYTOCHROME_P450"/>
    <property type="match status" value="1"/>
</dbReference>
<accession>A0A072UYH2</accession>
<dbReference type="InterPro" id="IPR002401">
    <property type="entry name" value="Cyt_P450_E_grp-I"/>
</dbReference>
<dbReference type="EnsemblPlants" id="KEH34481">
    <property type="protein sequence ID" value="KEH34481"/>
    <property type="gene ID" value="MTR_3g467130"/>
</dbReference>
<evidence type="ECO:0000256" key="4">
    <source>
        <dbReference type="ARBA" id="ARBA00022692"/>
    </source>
</evidence>
<evidence type="ECO:0000256" key="2">
    <source>
        <dbReference type="ARBA" id="ARBA00004167"/>
    </source>
</evidence>
<dbReference type="HOGENOM" id="CLU_001570_15_5_1"/>
<reference evidence="12 15" key="1">
    <citation type="journal article" date="2011" name="Nature">
        <title>The Medicago genome provides insight into the evolution of rhizobial symbioses.</title>
        <authorList>
            <person name="Young N.D."/>
            <person name="Debelle F."/>
            <person name="Oldroyd G.E."/>
            <person name="Geurts R."/>
            <person name="Cannon S.B."/>
            <person name="Udvardi M.K."/>
            <person name="Benedito V.A."/>
            <person name="Mayer K.F."/>
            <person name="Gouzy J."/>
            <person name="Schoof H."/>
            <person name="Van de Peer Y."/>
            <person name="Proost S."/>
            <person name="Cook D.R."/>
            <person name="Meyers B.C."/>
            <person name="Spannagl M."/>
            <person name="Cheung F."/>
            <person name="De Mita S."/>
            <person name="Krishnakumar V."/>
            <person name="Gundlach H."/>
            <person name="Zhou S."/>
            <person name="Mudge J."/>
            <person name="Bharti A.K."/>
            <person name="Murray J.D."/>
            <person name="Naoumkina M.A."/>
            <person name="Rosen B."/>
            <person name="Silverstein K.A."/>
            <person name="Tang H."/>
            <person name="Rombauts S."/>
            <person name="Zhao P.X."/>
            <person name="Zhou P."/>
            <person name="Barbe V."/>
            <person name="Bardou P."/>
            <person name="Bechner M."/>
            <person name="Bellec A."/>
            <person name="Berger A."/>
            <person name="Berges H."/>
            <person name="Bidwell S."/>
            <person name="Bisseling T."/>
            <person name="Choisne N."/>
            <person name="Couloux A."/>
            <person name="Denny R."/>
            <person name="Deshpande S."/>
            <person name="Dai X."/>
            <person name="Doyle J.J."/>
            <person name="Dudez A.M."/>
            <person name="Farmer A.D."/>
            <person name="Fouteau S."/>
            <person name="Franken C."/>
            <person name="Gibelin C."/>
            <person name="Gish J."/>
            <person name="Goldstein S."/>
            <person name="Gonzalez A.J."/>
            <person name="Green P.J."/>
            <person name="Hallab A."/>
            <person name="Hartog M."/>
            <person name="Hua A."/>
            <person name="Humphray S.J."/>
            <person name="Jeong D.H."/>
            <person name="Jing Y."/>
            <person name="Jocker A."/>
            <person name="Kenton S.M."/>
            <person name="Kim D.J."/>
            <person name="Klee K."/>
            <person name="Lai H."/>
            <person name="Lang C."/>
            <person name="Lin S."/>
            <person name="Macmil S.L."/>
            <person name="Magdelenat G."/>
            <person name="Matthews L."/>
            <person name="McCorrison J."/>
            <person name="Monaghan E.L."/>
            <person name="Mun J.H."/>
            <person name="Najar F.Z."/>
            <person name="Nicholson C."/>
            <person name="Noirot C."/>
            <person name="O'Bleness M."/>
            <person name="Paule C.R."/>
            <person name="Poulain J."/>
            <person name="Prion F."/>
            <person name="Qin B."/>
            <person name="Qu C."/>
            <person name="Retzel E.F."/>
            <person name="Riddle C."/>
            <person name="Sallet E."/>
            <person name="Samain S."/>
            <person name="Samson N."/>
            <person name="Sanders I."/>
            <person name="Saurat O."/>
            <person name="Scarpelli C."/>
            <person name="Schiex T."/>
            <person name="Segurens B."/>
            <person name="Severin A.J."/>
            <person name="Sherrier D.J."/>
            <person name="Shi R."/>
            <person name="Sims S."/>
            <person name="Singer S.R."/>
            <person name="Sinharoy S."/>
            <person name="Sterck L."/>
            <person name="Viollet A."/>
            <person name="Wang B.B."/>
            <person name="Wang K."/>
            <person name="Wang M."/>
            <person name="Wang X."/>
            <person name="Warfsmann J."/>
            <person name="Weissenbach J."/>
            <person name="White D.D."/>
            <person name="White J.D."/>
            <person name="Wiley G.B."/>
            <person name="Wincker P."/>
            <person name="Xing Y."/>
            <person name="Yang L."/>
            <person name="Yao Z."/>
            <person name="Ying F."/>
            <person name="Zhai J."/>
            <person name="Zhou L."/>
            <person name="Zuber A."/>
            <person name="Denarie J."/>
            <person name="Dixon R.A."/>
            <person name="May G.D."/>
            <person name="Schwartz D.C."/>
            <person name="Rogers J."/>
            <person name="Quetier F."/>
            <person name="Town C.D."/>
            <person name="Roe B.A."/>
        </authorList>
    </citation>
    <scope>NUCLEOTIDE SEQUENCE [LARGE SCALE GENOMIC DNA]</scope>
    <source>
        <strain evidence="12">A17</strain>
        <strain evidence="14 15">cv. Jemalong A17</strain>
    </source>
</reference>
<dbReference type="EC" id="1.14.99.37" evidence="13"/>
<proteinExistence type="inferred from homology"/>
<dbReference type="Gramene" id="rna16121">
    <property type="protein sequence ID" value="RHN67876.1"/>
    <property type="gene ID" value="gene16121"/>
</dbReference>
<dbReference type="InterPro" id="IPR001128">
    <property type="entry name" value="Cyt_P450"/>
</dbReference>
<dbReference type="PANTHER" id="PTHR24286:SF256">
    <property type="entry name" value="CYTOCHROME P450 FAMILY PROTEIN"/>
    <property type="match status" value="1"/>
</dbReference>
<keyword evidence="11" id="KW-0472">Membrane</keyword>
<evidence type="ECO:0000313" key="15">
    <source>
        <dbReference type="Proteomes" id="UP000002051"/>
    </source>
</evidence>
<evidence type="ECO:0000256" key="9">
    <source>
        <dbReference type="PIRSR" id="PIRSR602401-1"/>
    </source>
</evidence>
<evidence type="ECO:0000256" key="3">
    <source>
        <dbReference type="ARBA" id="ARBA00010617"/>
    </source>
</evidence>
<dbReference type="GO" id="GO:0016705">
    <property type="term" value="F:oxidoreductase activity, acting on paired donors, with incorporation or reduction of molecular oxygen"/>
    <property type="evidence" value="ECO:0007669"/>
    <property type="project" value="InterPro"/>
</dbReference>
<keyword evidence="8 9" id="KW-0408">Iron</keyword>
<organism evidence="12 15">
    <name type="scientific">Medicago truncatula</name>
    <name type="common">Barrel medic</name>
    <name type="synonym">Medicago tribuloides</name>
    <dbReference type="NCBI Taxonomy" id="3880"/>
    <lineage>
        <taxon>Eukaryota</taxon>
        <taxon>Viridiplantae</taxon>
        <taxon>Streptophyta</taxon>
        <taxon>Embryophyta</taxon>
        <taxon>Tracheophyta</taxon>
        <taxon>Spermatophyta</taxon>
        <taxon>Magnoliopsida</taxon>
        <taxon>eudicotyledons</taxon>
        <taxon>Gunneridae</taxon>
        <taxon>Pentapetalae</taxon>
        <taxon>rosids</taxon>
        <taxon>fabids</taxon>
        <taxon>Fabales</taxon>
        <taxon>Fabaceae</taxon>
        <taxon>Papilionoideae</taxon>
        <taxon>50 kb inversion clade</taxon>
        <taxon>NPAAA clade</taxon>
        <taxon>Hologalegina</taxon>
        <taxon>IRL clade</taxon>
        <taxon>Trifolieae</taxon>
        <taxon>Medicago</taxon>
    </lineage>
</organism>
<dbReference type="GO" id="GO:0005506">
    <property type="term" value="F:iron ion binding"/>
    <property type="evidence" value="ECO:0007669"/>
    <property type="project" value="InterPro"/>
</dbReference>
<dbReference type="Proteomes" id="UP000265566">
    <property type="component" value="Chromosome 3"/>
</dbReference>
<evidence type="ECO:0000256" key="1">
    <source>
        <dbReference type="ARBA" id="ARBA00001971"/>
    </source>
</evidence>
<keyword evidence="6 11" id="KW-1133">Transmembrane helix</keyword>
<dbReference type="PRINTS" id="PR00385">
    <property type="entry name" value="P450"/>
</dbReference>
<dbReference type="GO" id="GO:0004497">
    <property type="term" value="F:monooxygenase activity"/>
    <property type="evidence" value="ECO:0000318"/>
    <property type="project" value="GO_Central"/>
</dbReference>
<evidence type="ECO:0000256" key="10">
    <source>
        <dbReference type="RuleBase" id="RU000461"/>
    </source>
</evidence>
<comment type="similarity">
    <text evidence="3 10">Belongs to the cytochrome P450 family.</text>
</comment>
<dbReference type="CDD" id="cd11043">
    <property type="entry name" value="CYP90-like"/>
    <property type="match status" value="1"/>
</dbReference>
<dbReference type="Gene3D" id="1.10.630.10">
    <property type="entry name" value="Cytochrome P450"/>
    <property type="match status" value="1"/>
</dbReference>
<evidence type="ECO:0000256" key="7">
    <source>
        <dbReference type="ARBA" id="ARBA00023002"/>
    </source>
</evidence>
<dbReference type="GO" id="GO:0016020">
    <property type="term" value="C:membrane"/>
    <property type="evidence" value="ECO:0007669"/>
    <property type="project" value="UniProtKB-SubCell"/>
</dbReference>
<reference evidence="16" key="4">
    <citation type="journal article" date="2018" name="Nat. Plants">
        <title>Whole-genome landscape of Medicago truncatula symbiotic genes.</title>
        <authorList>
            <person name="Pecrix Y."/>
            <person name="Staton S.E."/>
            <person name="Sallet E."/>
            <person name="Lelandais-Briere C."/>
            <person name="Moreau S."/>
            <person name="Carrere S."/>
            <person name="Blein T."/>
            <person name="Jardinaud M.F."/>
            <person name="Latrasse D."/>
            <person name="Zouine M."/>
            <person name="Zahm M."/>
            <person name="Kreplak J."/>
            <person name="Mayjonade B."/>
            <person name="Satge C."/>
            <person name="Perez M."/>
            <person name="Cauet S."/>
            <person name="Marande W."/>
            <person name="Chantry-Darmon C."/>
            <person name="Lopez-Roques C."/>
            <person name="Bouchez O."/>
            <person name="Berard A."/>
            <person name="Debelle F."/>
            <person name="Munos S."/>
            <person name="Bendahmane A."/>
            <person name="Berges H."/>
            <person name="Niebel A."/>
            <person name="Buitink J."/>
            <person name="Frugier F."/>
            <person name="Benhamed M."/>
            <person name="Crespi M."/>
            <person name="Gouzy J."/>
            <person name="Gamas P."/>
        </authorList>
    </citation>
    <scope>NUCLEOTIDE SEQUENCE [LARGE SCALE GENOMIC DNA]</scope>
    <source>
        <strain evidence="16">cv. Jemalong A17</strain>
    </source>
</reference>
<comment type="cofactor">
    <cofactor evidence="1 9">
        <name>heme</name>
        <dbReference type="ChEBI" id="CHEBI:30413"/>
    </cofactor>
</comment>
<evidence type="ECO:0000313" key="14">
    <source>
        <dbReference type="EnsemblPlants" id="KEH34481"/>
    </source>
</evidence>
<evidence type="ECO:0000313" key="13">
    <source>
        <dbReference type="EMBL" id="RHN67876.1"/>
    </source>
</evidence>
<feature type="transmembrane region" description="Helical" evidence="11">
    <location>
        <begin position="6"/>
        <end position="25"/>
    </location>
</feature>
<reference evidence="14" key="3">
    <citation type="submission" date="2015-04" db="UniProtKB">
        <authorList>
            <consortium name="EnsemblPlants"/>
        </authorList>
    </citation>
    <scope>IDENTIFICATION</scope>
    <source>
        <strain evidence="14">cv. Jemalong A17</strain>
    </source>
</reference>
<evidence type="ECO:0000256" key="5">
    <source>
        <dbReference type="ARBA" id="ARBA00022723"/>
    </source>
</evidence>
<dbReference type="Pfam" id="PF00067">
    <property type="entry name" value="p450"/>
    <property type="match status" value="1"/>
</dbReference>
<dbReference type="InterPro" id="IPR036396">
    <property type="entry name" value="Cyt_P450_sf"/>
</dbReference>
<dbReference type="EMBL" id="PSQE01000003">
    <property type="protein sequence ID" value="RHN67876.1"/>
    <property type="molecule type" value="Genomic_DNA"/>
</dbReference>
<keyword evidence="10" id="KW-0503">Monooxygenase</keyword>
<gene>
    <name evidence="14" type="primary">25491079</name>
    <name evidence="12" type="ordered locus">MTR_3g467130</name>
    <name evidence="13" type="ORF">MtrunA17_Chr3g0107501</name>
</gene>
<dbReference type="FunFam" id="1.10.630.10:FF:000022">
    <property type="entry name" value="Taxadiene 5-alpha hydroxylase"/>
    <property type="match status" value="1"/>
</dbReference>
<keyword evidence="7 10" id="KW-0560">Oxidoreductase</keyword>
<evidence type="ECO:0000313" key="16">
    <source>
        <dbReference type="Proteomes" id="UP000265566"/>
    </source>
</evidence>